<feature type="chain" id="PRO_5035272439" evidence="1">
    <location>
        <begin position="24"/>
        <end position="133"/>
    </location>
</feature>
<sequence>MPLRRTFPVLVLAAGGLAGAGCAQPQPQQVVVAPPATRQVVAPACDTRFRVVNRSTMTVRNLQFSHSSLSGWGADQLGASMLPPGQAMLFRAANTGNYDFRATWVNGHTAERYGVNVCALRNVIITNSGIAVD</sequence>
<keyword evidence="3" id="KW-1185">Reference proteome</keyword>
<dbReference type="Proteomes" id="UP000597507">
    <property type="component" value="Unassembled WGS sequence"/>
</dbReference>
<gene>
    <name evidence="2" type="ORF">GCM10010964_00450</name>
</gene>
<comment type="caution">
    <text evidence="2">The sequence shown here is derived from an EMBL/GenBank/DDBJ whole genome shotgun (WGS) entry which is preliminary data.</text>
</comment>
<evidence type="ECO:0000313" key="3">
    <source>
        <dbReference type="Proteomes" id="UP000597507"/>
    </source>
</evidence>
<feature type="signal peptide" evidence="1">
    <location>
        <begin position="1"/>
        <end position="23"/>
    </location>
</feature>
<dbReference type="RefSeq" id="WP_188897248.1">
    <property type="nucleotide sequence ID" value="NZ_BMKS01000001.1"/>
</dbReference>
<organism evidence="2 3">
    <name type="scientific">Caldovatus sediminis</name>
    <dbReference type="NCBI Taxonomy" id="2041189"/>
    <lineage>
        <taxon>Bacteria</taxon>
        <taxon>Pseudomonadati</taxon>
        <taxon>Pseudomonadota</taxon>
        <taxon>Alphaproteobacteria</taxon>
        <taxon>Acetobacterales</taxon>
        <taxon>Roseomonadaceae</taxon>
        <taxon>Caldovatus</taxon>
    </lineage>
</organism>
<name>A0A8J2Z7I0_9PROT</name>
<evidence type="ECO:0000313" key="2">
    <source>
        <dbReference type="EMBL" id="GGG16033.1"/>
    </source>
</evidence>
<accession>A0A8J2Z7I0</accession>
<evidence type="ECO:0000256" key="1">
    <source>
        <dbReference type="SAM" id="SignalP"/>
    </source>
</evidence>
<protein>
    <submittedName>
        <fullName evidence="2">Uncharacterized protein</fullName>
    </submittedName>
</protein>
<reference evidence="2 3" key="1">
    <citation type="journal article" date="2014" name="Int. J. Syst. Evol. Microbiol.">
        <title>Complete genome sequence of Corynebacterium casei LMG S-19264T (=DSM 44701T), isolated from a smear-ripened cheese.</title>
        <authorList>
            <consortium name="US DOE Joint Genome Institute (JGI-PGF)"/>
            <person name="Walter F."/>
            <person name="Albersmeier A."/>
            <person name="Kalinowski J."/>
            <person name="Ruckert C."/>
        </authorList>
    </citation>
    <scope>NUCLEOTIDE SEQUENCE [LARGE SCALE GENOMIC DNA]</scope>
    <source>
        <strain evidence="2 3">CGMCC 1.16330</strain>
    </source>
</reference>
<proteinExistence type="predicted"/>
<dbReference type="PROSITE" id="PS51257">
    <property type="entry name" value="PROKAR_LIPOPROTEIN"/>
    <property type="match status" value="1"/>
</dbReference>
<dbReference type="AlphaFoldDB" id="A0A8J2Z7I0"/>
<dbReference type="EMBL" id="BMKS01000001">
    <property type="protein sequence ID" value="GGG16033.1"/>
    <property type="molecule type" value="Genomic_DNA"/>
</dbReference>
<keyword evidence="1" id="KW-0732">Signal</keyword>